<feature type="domain" description="Response regulatory" evidence="3">
    <location>
        <begin position="45"/>
        <end position="173"/>
    </location>
</feature>
<dbReference type="PANTHER" id="PTHR44520:SF2">
    <property type="entry name" value="RESPONSE REGULATOR RCP1"/>
    <property type="match status" value="1"/>
</dbReference>
<keyword evidence="5" id="KW-1185">Reference proteome</keyword>
<dbReference type="PANTHER" id="PTHR44520">
    <property type="entry name" value="RESPONSE REGULATOR RCP1-RELATED"/>
    <property type="match status" value="1"/>
</dbReference>
<dbReference type="InterPro" id="IPR052893">
    <property type="entry name" value="TCS_response_regulator"/>
</dbReference>
<dbReference type="PROSITE" id="PS50110">
    <property type="entry name" value="RESPONSE_REGULATORY"/>
    <property type="match status" value="1"/>
</dbReference>
<evidence type="ECO:0000256" key="1">
    <source>
        <dbReference type="PROSITE-ProRule" id="PRU00169"/>
    </source>
</evidence>
<evidence type="ECO:0000313" key="5">
    <source>
        <dbReference type="Proteomes" id="UP001250932"/>
    </source>
</evidence>
<evidence type="ECO:0000259" key="3">
    <source>
        <dbReference type="PROSITE" id="PS50110"/>
    </source>
</evidence>
<dbReference type="InterPro" id="IPR011006">
    <property type="entry name" value="CheY-like_superfamily"/>
</dbReference>
<name>A0ABU3KB45_9BACT</name>
<reference evidence="4 5" key="1">
    <citation type="journal article" date="2023" name="ISME J.">
        <title>Cultivation and genomic characterization of novel and ubiquitous marine nitrite-oxidizing bacteria from the Nitrospirales.</title>
        <authorList>
            <person name="Mueller A.J."/>
            <person name="Daebeler A."/>
            <person name="Herbold C.W."/>
            <person name="Kirkegaard R.H."/>
            <person name="Daims H."/>
        </authorList>
    </citation>
    <scope>NUCLEOTIDE SEQUENCE [LARGE SCALE GENOMIC DNA]</scope>
    <source>
        <strain evidence="4 5">EB</strain>
    </source>
</reference>
<feature type="region of interest" description="Disordered" evidence="2">
    <location>
        <begin position="1"/>
        <end position="35"/>
    </location>
</feature>
<dbReference type="RefSeq" id="WP_313834201.1">
    <property type="nucleotide sequence ID" value="NZ_JAQOUE010000001.1"/>
</dbReference>
<feature type="compositionally biased region" description="Polar residues" evidence="2">
    <location>
        <begin position="1"/>
        <end position="10"/>
    </location>
</feature>
<dbReference type="CDD" id="cd17557">
    <property type="entry name" value="REC_Rcp-like"/>
    <property type="match status" value="1"/>
</dbReference>
<keyword evidence="1" id="KW-0597">Phosphoprotein</keyword>
<dbReference type="EMBL" id="JAQOUE010000001">
    <property type="protein sequence ID" value="MDT7043635.1"/>
    <property type="molecule type" value="Genomic_DNA"/>
</dbReference>
<dbReference type="Proteomes" id="UP001250932">
    <property type="component" value="Unassembled WGS sequence"/>
</dbReference>
<organism evidence="4 5">
    <name type="scientific">Candidatus Nitronereus thalassa</name>
    <dbReference type="NCBI Taxonomy" id="3020898"/>
    <lineage>
        <taxon>Bacteria</taxon>
        <taxon>Pseudomonadati</taxon>
        <taxon>Nitrospirota</taxon>
        <taxon>Nitrospiria</taxon>
        <taxon>Nitrospirales</taxon>
        <taxon>Nitrospiraceae</taxon>
        <taxon>Candidatus Nitronereus</taxon>
    </lineage>
</organism>
<evidence type="ECO:0000313" key="4">
    <source>
        <dbReference type="EMBL" id="MDT7043635.1"/>
    </source>
</evidence>
<sequence>MIHSDTSLASTREEEAVPSPLAAFPPDSTKSGPVSIAQGNHQSRIILMVDDDSDDCLLAQEAWEEIQSGNELRFIHDGQAVLNYLYHYGEFAHAQSAPRPGIILLDLNMPKKNGHEVLGILKKDQDLYTIPIVVFTTTRNSEEIFRAYQEGANAFMTKPTSFEGYRDTLLALDYYWLHLVQLPQP</sequence>
<dbReference type="SMART" id="SM00448">
    <property type="entry name" value="REC"/>
    <property type="match status" value="1"/>
</dbReference>
<comment type="caution">
    <text evidence="4">The sequence shown here is derived from an EMBL/GenBank/DDBJ whole genome shotgun (WGS) entry which is preliminary data.</text>
</comment>
<evidence type="ECO:0000256" key="2">
    <source>
        <dbReference type="SAM" id="MobiDB-lite"/>
    </source>
</evidence>
<dbReference type="Gene3D" id="3.40.50.2300">
    <property type="match status" value="1"/>
</dbReference>
<protein>
    <submittedName>
        <fullName evidence="4">Response regulator</fullName>
    </submittedName>
</protein>
<dbReference type="SUPFAM" id="SSF52172">
    <property type="entry name" value="CheY-like"/>
    <property type="match status" value="1"/>
</dbReference>
<feature type="modified residue" description="4-aspartylphosphate" evidence="1">
    <location>
        <position position="106"/>
    </location>
</feature>
<gene>
    <name evidence="4" type="ORF">PPG34_14855</name>
</gene>
<accession>A0ABU3KB45</accession>
<proteinExistence type="predicted"/>
<dbReference type="Pfam" id="PF00072">
    <property type="entry name" value="Response_reg"/>
    <property type="match status" value="1"/>
</dbReference>
<dbReference type="InterPro" id="IPR001789">
    <property type="entry name" value="Sig_transdc_resp-reg_receiver"/>
</dbReference>